<organism evidence="2 3">
    <name type="scientific">Flavihumibacter stibioxidans</name>
    <dbReference type="NCBI Taxonomy" id="1834163"/>
    <lineage>
        <taxon>Bacteria</taxon>
        <taxon>Pseudomonadati</taxon>
        <taxon>Bacteroidota</taxon>
        <taxon>Chitinophagia</taxon>
        <taxon>Chitinophagales</taxon>
        <taxon>Chitinophagaceae</taxon>
        <taxon>Flavihumibacter</taxon>
    </lineage>
</organism>
<comment type="function">
    <text evidence="1">Involved in the import of queuosine (Q) precursors, required for Q precursor salvage.</text>
</comment>
<dbReference type="Proteomes" id="UP000765802">
    <property type="component" value="Unassembled WGS sequence"/>
</dbReference>
<reference evidence="2 3" key="1">
    <citation type="submission" date="2016-07" db="EMBL/GenBank/DDBJ databases">
        <title>Genome analysis of Flavihumibacter stibioxidans YS-17.</title>
        <authorList>
            <person name="Shi K."/>
            <person name="Han Y."/>
            <person name="Wang G."/>
        </authorList>
    </citation>
    <scope>NUCLEOTIDE SEQUENCE [LARGE SCALE GENOMIC DNA]</scope>
    <source>
        <strain evidence="2 3">YS-17</strain>
    </source>
</reference>
<sequence length="261" mass="29013">MIHNIIKDKPTRLFIILGGFFIANAIIAEVIGVKIFSLEGTLGMEKANFTLLGESGLAFDLSVGVLPWPIVFIMTDIINEYYGLKGVRFLSIITAGLIAFAFVLFYLAIHTAPAGWWQLSQEKNGVPDMQAAYHQILGQGMNIIIASLTAFLIGQLTDATVFRTIKRVTGENRIWMRATVSTLFSQFIDTIVVSYIYLYFSLGFSFPRVTAIAMVGYSYKFTIAVLCTPLIYLIHGMIERYLGHEQAANMKKAALGMQKLS</sequence>
<feature type="transmembrane region" description="Helical" evidence="1">
    <location>
        <begin position="89"/>
        <end position="112"/>
    </location>
</feature>
<dbReference type="EMBL" id="MBUA01000031">
    <property type="protein sequence ID" value="MBC6493159.1"/>
    <property type="molecule type" value="Genomic_DNA"/>
</dbReference>
<keyword evidence="3" id="KW-1185">Reference proteome</keyword>
<protein>
    <recommendedName>
        <fullName evidence="1">Probable queuosine precursor transporter</fullName>
        <shortName evidence="1">Q precursor transporter</shortName>
    </recommendedName>
</protein>
<name>A0ABR7MDQ6_9BACT</name>
<dbReference type="InterPro" id="IPR003744">
    <property type="entry name" value="YhhQ"/>
</dbReference>
<dbReference type="NCBIfam" id="TIGR00697">
    <property type="entry name" value="queuosine precursor transporter"/>
    <property type="match status" value="1"/>
</dbReference>
<keyword evidence="1" id="KW-0813">Transport</keyword>
<feature type="transmembrane region" description="Helical" evidence="1">
    <location>
        <begin position="56"/>
        <end position="77"/>
    </location>
</feature>
<feature type="transmembrane region" description="Helical" evidence="1">
    <location>
        <begin position="132"/>
        <end position="153"/>
    </location>
</feature>
<evidence type="ECO:0000256" key="1">
    <source>
        <dbReference type="HAMAP-Rule" id="MF_02088"/>
    </source>
</evidence>
<dbReference type="PANTHER" id="PTHR34300:SF2">
    <property type="entry name" value="QUEUOSINE PRECURSOR TRANSPORTER-RELATED"/>
    <property type="match status" value="1"/>
</dbReference>
<feature type="transmembrane region" description="Helical" evidence="1">
    <location>
        <begin position="12"/>
        <end position="36"/>
    </location>
</feature>
<comment type="subcellular location">
    <subcellularLocation>
        <location evidence="1">Cell membrane</location>
        <topology evidence="1">Multi-pass membrane protein</topology>
    </subcellularLocation>
</comment>
<feature type="transmembrane region" description="Helical" evidence="1">
    <location>
        <begin position="212"/>
        <end position="234"/>
    </location>
</feature>
<dbReference type="RefSeq" id="WP_187258477.1">
    <property type="nucleotide sequence ID" value="NZ_JBHULF010000006.1"/>
</dbReference>
<keyword evidence="1" id="KW-0812">Transmembrane</keyword>
<comment type="caution">
    <text evidence="2">The sequence shown here is derived from an EMBL/GenBank/DDBJ whole genome shotgun (WGS) entry which is preliminary data.</text>
</comment>
<dbReference type="HAMAP" id="MF_02088">
    <property type="entry name" value="Q_prec_transport"/>
    <property type="match status" value="1"/>
</dbReference>
<comment type="similarity">
    <text evidence="1">Belongs to the vitamin uptake transporter (VUT/ECF) (TC 2.A.88) family. Q precursor transporter subfamily.</text>
</comment>
<evidence type="ECO:0000313" key="2">
    <source>
        <dbReference type="EMBL" id="MBC6493159.1"/>
    </source>
</evidence>
<proteinExistence type="inferred from homology"/>
<dbReference type="PANTHER" id="PTHR34300">
    <property type="entry name" value="QUEUOSINE PRECURSOR TRANSPORTER-RELATED"/>
    <property type="match status" value="1"/>
</dbReference>
<accession>A0ABR7MDQ6</accession>
<gene>
    <name evidence="2" type="ORF">BC349_19060</name>
</gene>
<keyword evidence="1" id="KW-1133">Transmembrane helix</keyword>
<dbReference type="Pfam" id="PF02592">
    <property type="entry name" value="Vut_1"/>
    <property type="match status" value="1"/>
</dbReference>
<feature type="transmembrane region" description="Helical" evidence="1">
    <location>
        <begin position="174"/>
        <end position="200"/>
    </location>
</feature>
<keyword evidence="1" id="KW-0472">Membrane</keyword>
<keyword evidence="1" id="KW-1003">Cell membrane</keyword>
<evidence type="ECO:0000313" key="3">
    <source>
        <dbReference type="Proteomes" id="UP000765802"/>
    </source>
</evidence>